<proteinExistence type="predicted"/>
<comment type="caution">
    <text evidence="2">The sequence shown here is derived from an EMBL/GenBank/DDBJ whole genome shotgun (WGS) entry which is preliminary data.</text>
</comment>
<dbReference type="Proteomes" id="UP000078447">
    <property type="component" value="Unassembled WGS sequence"/>
</dbReference>
<organism evidence="2 3">
    <name type="scientific">Exiguobacterium undae</name>
    <dbReference type="NCBI Taxonomy" id="169177"/>
    <lineage>
        <taxon>Bacteria</taxon>
        <taxon>Bacillati</taxon>
        <taxon>Bacillota</taxon>
        <taxon>Bacilli</taxon>
        <taxon>Bacillales</taxon>
        <taxon>Bacillales Family XII. Incertae Sedis</taxon>
        <taxon>Exiguobacterium</taxon>
    </lineage>
</organism>
<protein>
    <submittedName>
        <fullName evidence="2">Uncharacterized protein</fullName>
    </submittedName>
</protein>
<keyword evidence="3" id="KW-1185">Reference proteome</keyword>
<gene>
    <name evidence="2" type="ORF">A3783_13545</name>
</gene>
<accession>A0ABX2V6Q7</accession>
<evidence type="ECO:0000256" key="1">
    <source>
        <dbReference type="SAM" id="Phobius"/>
    </source>
</evidence>
<dbReference type="EMBL" id="LVVL01000017">
    <property type="protein sequence ID" value="OAN10368.1"/>
    <property type="molecule type" value="Genomic_DNA"/>
</dbReference>
<evidence type="ECO:0000313" key="2">
    <source>
        <dbReference type="EMBL" id="OAN10368.1"/>
    </source>
</evidence>
<feature type="transmembrane region" description="Helical" evidence="1">
    <location>
        <begin position="34"/>
        <end position="55"/>
    </location>
</feature>
<reference evidence="2 3" key="1">
    <citation type="submission" date="2016-03" db="EMBL/GenBank/DDBJ databases">
        <authorList>
            <person name="Cho S.-Y."/>
            <person name="Lim S."/>
            <person name="Kim H."/>
            <person name="Soh E.H."/>
            <person name="Moon J.S."/>
        </authorList>
    </citation>
    <scope>NUCLEOTIDE SEQUENCE [LARGE SCALE GENOMIC DNA]</scope>
    <source>
        <strain evidence="2 3">KCTC 3810</strain>
    </source>
</reference>
<sequence>MELLPLFFVTFTIVLAVNLFLDKMIMNREMTRPVFLTNLFICFLISLVLTNIFYLQSLMS</sequence>
<name>A0ABX2V6Q7_9BACL</name>
<keyword evidence="1" id="KW-0812">Transmembrane</keyword>
<evidence type="ECO:0000313" key="3">
    <source>
        <dbReference type="Proteomes" id="UP000078447"/>
    </source>
</evidence>
<feature type="transmembrane region" description="Helical" evidence="1">
    <location>
        <begin position="6"/>
        <end position="22"/>
    </location>
</feature>
<keyword evidence="1" id="KW-1133">Transmembrane helix</keyword>
<keyword evidence="1" id="KW-0472">Membrane</keyword>